<evidence type="ECO:0000313" key="2">
    <source>
        <dbReference type="Proteomes" id="UP000029843"/>
    </source>
</evidence>
<dbReference type="Proteomes" id="UP000029843">
    <property type="component" value="Unassembled WGS sequence"/>
</dbReference>
<gene>
    <name evidence="1" type="ORF">ND2E_0326</name>
</gene>
<evidence type="ECO:0000313" key="1">
    <source>
        <dbReference type="EMBL" id="KGJ86919.1"/>
    </source>
</evidence>
<dbReference type="AlphaFoldDB" id="A0A099K821"/>
<sequence>MTEIVPHSEKPLETKSVVMPKVTTENQLSRFASLL</sequence>
<reference evidence="1 2" key="1">
    <citation type="submission" date="2014-08" db="EMBL/GenBank/DDBJ databases">
        <title>Genomic and Phenotypic Diversity of Colwellia psychrerythraea strains from Disparate Marine Basins.</title>
        <authorList>
            <person name="Techtmann S.M."/>
            <person name="Stelling S.C."/>
            <person name="Utturkar S.M."/>
            <person name="Alshibli N."/>
            <person name="Harris A."/>
            <person name="Brown S.D."/>
            <person name="Hazen T.C."/>
        </authorList>
    </citation>
    <scope>NUCLEOTIDE SEQUENCE [LARGE SCALE GENOMIC DNA]</scope>
    <source>
        <strain evidence="1 2">ND2E</strain>
    </source>
</reference>
<comment type="caution">
    <text evidence="1">The sequence shown here is derived from an EMBL/GenBank/DDBJ whole genome shotgun (WGS) entry which is preliminary data.</text>
</comment>
<dbReference type="EMBL" id="JQED01000055">
    <property type="protein sequence ID" value="KGJ86919.1"/>
    <property type="molecule type" value="Genomic_DNA"/>
</dbReference>
<accession>A0A099K821</accession>
<protein>
    <submittedName>
        <fullName evidence="1">Uncharacterized protein</fullName>
    </submittedName>
</protein>
<proteinExistence type="predicted"/>
<name>A0A099K821_COLPS</name>
<organism evidence="1 2">
    <name type="scientific">Colwellia psychrerythraea</name>
    <name type="common">Vibrio psychroerythus</name>
    <dbReference type="NCBI Taxonomy" id="28229"/>
    <lineage>
        <taxon>Bacteria</taxon>
        <taxon>Pseudomonadati</taxon>
        <taxon>Pseudomonadota</taxon>
        <taxon>Gammaproteobacteria</taxon>
        <taxon>Alteromonadales</taxon>
        <taxon>Colwelliaceae</taxon>
        <taxon>Colwellia</taxon>
    </lineage>
</organism>